<feature type="transmembrane region" description="Helical" evidence="1">
    <location>
        <begin position="33"/>
        <end position="62"/>
    </location>
</feature>
<feature type="transmembrane region" description="Helical" evidence="1">
    <location>
        <begin position="74"/>
        <end position="97"/>
    </location>
</feature>
<gene>
    <name evidence="2" type="ORF">ACFQV2_37655</name>
</gene>
<accession>A0ABW2TZC2</accession>
<keyword evidence="1" id="KW-1133">Transmembrane helix</keyword>
<evidence type="ECO:0000313" key="3">
    <source>
        <dbReference type="Proteomes" id="UP001596512"/>
    </source>
</evidence>
<dbReference type="Proteomes" id="UP001596512">
    <property type="component" value="Unassembled WGS sequence"/>
</dbReference>
<dbReference type="EMBL" id="JBHTEY010000004">
    <property type="protein sequence ID" value="MFC7618257.1"/>
    <property type="molecule type" value="Genomic_DNA"/>
</dbReference>
<comment type="caution">
    <text evidence="2">The sequence shown here is derived from an EMBL/GenBank/DDBJ whole genome shotgun (WGS) entry which is preliminary data.</text>
</comment>
<reference evidence="3" key="1">
    <citation type="journal article" date="2019" name="Int. J. Syst. Evol. Microbiol.">
        <title>The Global Catalogue of Microorganisms (GCM) 10K type strain sequencing project: providing services to taxonomists for standard genome sequencing and annotation.</title>
        <authorList>
            <consortium name="The Broad Institute Genomics Platform"/>
            <consortium name="The Broad Institute Genome Sequencing Center for Infectious Disease"/>
            <person name="Wu L."/>
            <person name="Ma J."/>
        </authorList>
    </citation>
    <scope>NUCLEOTIDE SEQUENCE [LARGE SCALE GENOMIC DNA]</scope>
    <source>
        <strain evidence="3">JCM 17695</strain>
    </source>
</reference>
<keyword evidence="3" id="KW-1185">Reference proteome</keyword>
<keyword evidence="1" id="KW-0472">Membrane</keyword>
<evidence type="ECO:0008006" key="4">
    <source>
        <dbReference type="Google" id="ProtNLM"/>
    </source>
</evidence>
<keyword evidence="1" id="KW-0812">Transmembrane</keyword>
<evidence type="ECO:0000256" key="1">
    <source>
        <dbReference type="SAM" id="Phobius"/>
    </source>
</evidence>
<proteinExistence type="predicted"/>
<name>A0ABW2TZC2_9PSEU</name>
<protein>
    <recommendedName>
        <fullName evidence="4">DUF304 domain-containing protein</fullName>
    </recommendedName>
</protein>
<evidence type="ECO:0000313" key="2">
    <source>
        <dbReference type="EMBL" id="MFC7618257.1"/>
    </source>
</evidence>
<organism evidence="2 3">
    <name type="scientific">Actinokineospora soli</name>
    <dbReference type="NCBI Taxonomy" id="1048753"/>
    <lineage>
        <taxon>Bacteria</taxon>
        <taxon>Bacillati</taxon>
        <taxon>Actinomycetota</taxon>
        <taxon>Actinomycetes</taxon>
        <taxon>Pseudonocardiales</taxon>
        <taxon>Pseudonocardiaceae</taxon>
        <taxon>Actinokineospora</taxon>
    </lineage>
</organism>
<sequence length="201" mass="22409">MPGPAPLLHVMEQTNTADPGTVERRYTQCVRYALLDVAFPVGVAVLATAAVAIAVPAIIGLLPDSVEETVDDGWSVVAGYLGWALFLVWLVVAALVLRCVLRAKRYEVVAHQRGLDLSEGLLTRGKQFFWYYQMTQEPEFYRTGVMAVLNVATLVIKYNDSSNTTQELHLRGIGTAEQVEDLRRFVLSRRTVDRRSIRGPF</sequence>